<name>A0A1Y2F4A4_9FUNG</name>
<keyword evidence="2" id="KW-1133">Transmembrane helix</keyword>
<sequence length="1006" mass="117677">MSNNNDDFQKNTNKLNINFFEKKLYPLFNSLPLDAPVDWMIPFLSFIEDFQFFQFIFTRLLFTNLRKYVIDIFIIFTSPINNSIYYYFFFGFFIVFISYTYIIVFIHLKTNGGKTLSKRSLWIFNSIYNVFFKYMNLFVLNFFTKCIFICNKADNISGIPKCKTTLSNIMIGISIACIVLIVVYGVVYNNFNFNANCLSHAKYFGSIHKANYNEILFIKLILTLIFNVVIEIIYSNGINIMYTIIGGNIVVILSFLYLAFIQLKNQPYYSNTVNNYKFAIYFSIGSFSLYSFIVYISKINSSQFVCDISPFILIVLLILSYKFNSFYQNKTVKRIYKKFQEKEMINKLRKTTSSDELKLSPDKLKNKKIFQSVERITKEVYIKKDIKVFNNYFECETACRFLRHNRDIEAFLLMKKLFEEGINQFKHEADIYIMAWYYIYSMKKFYKENNLLAKYDLELFNCENILNSAMELKLDMRRKYLINKALTYIEIEKRENTMKINSQDIESSIKLEELKLNAIKCHIHGLKEIKNLFTKLRSSTNSKNVALYSSNISSICRYQNLANSKYSHIIRQFPDATDIVQYYVIFLTDVMNNDELAYKYSLGIPKINNQNSQNGSSNEVTSKSNDKNNSSLNNNFNARKALFSSSNSLGSNQQSDYSSTSGIGKELRKKINSKNYMMKKYVNPIKSLKFNMNIFIILFILVFGIQILVTVYIFNKTGAYSEVLALNMNIPGAIATAAFNVRLLSYSLMLGNMKYYGKYIGALKGALGYLDNLNSPSVSEYMDIEVSENLAAPVGYYAYDNYESLTLADSYKKFITNVKYCINREPLRVNETLFDILYEPHFRYFIVNSKRDFDLMFSQCKKVLYNKIIKLFDIIDTTFFIFQIVLIIIILYIAYITFIPLKKVTYKISSNAFRMFKYFSKENFEYIITNYEEKIETLCENFDLDKDITENNLKKENKKSYTKIKLIISYIIIIGYVLVSGLPISSLSSNTRKSLLISQKSIDCLY</sequence>
<dbReference type="Proteomes" id="UP000193920">
    <property type="component" value="Unassembled WGS sequence"/>
</dbReference>
<dbReference type="AlphaFoldDB" id="A0A1Y2F4A4"/>
<feature type="transmembrane region" description="Helical" evidence="2">
    <location>
        <begin position="126"/>
        <end position="148"/>
    </location>
</feature>
<evidence type="ECO:0000256" key="2">
    <source>
        <dbReference type="SAM" id="Phobius"/>
    </source>
</evidence>
<dbReference type="STRING" id="1754190.A0A1Y2F4A4"/>
<comment type="caution">
    <text evidence="3">The sequence shown here is derived from an EMBL/GenBank/DDBJ whole genome shotgun (WGS) entry which is preliminary data.</text>
</comment>
<feature type="transmembrane region" description="Helical" evidence="2">
    <location>
        <begin position="278"/>
        <end position="297"/>
    </location>
</feature>
<keyword evidence="4" id="KW-1185">Reference proteome</keyword>
<organism evidence="3 4">
    <name type="scientific">Neocallimastix californiae</name>
    <dbReference type="NCBI Taxonomy" id="1754190"/>
    <lineage>
        <taxon>Eukaryota</taxon>
        <taxon>Fungi</taxon>
        <taxon>Fungi incertae sedis</taxon>
        <taxon>Chytridiomycota</taxon>
        <taxon>Chytridiomycota incertae sedis</taxon>
        <taxon>Neocallimastigomycetes</taxon>
        <taxon>Neocallimastigales</taxon>
        <taxon>Neocallimastigaceae</taxon>
        <taxon>Neocallimastix</taxon>
    </lineage>
</organism>
<evidence type="ECO:0000313" key="3">
    <source>
        <dbReference type="EMBL" id="ORY78701.1"/>
    </source>
</evidence>
<feature type="transmembrane region" description="Helical" evidence="2">
    <location>
        <begin position="169"/>
        <end position="188"/>
    </location>
</feature>
<evidence type="ECO:0000256" key="1">
    <source>
        <dbReference type="SAM" id="MobiDB-lite"/>
    </source>
</evidence>
<feature type="transmembrane region" description="Helical" evidence="2">
    <location>
        <begin position="726"/>
        <end position="749"/>
    </location>
</feature>
<evidence type="ECO:0000313" key="4">
    <source>
        <dbReference type="Proteomes" id="UP000193920"/>
    </source>
</evidence>
<feature type="region of interest" description="Disordered" evidence="1">
    <location>
        <begin position="611"/>
        <end position="630"/>
    </location>
</feature>
<feature type="transmembrane region" description="Helical" evidence="2">
    <location>
        <begin position="694"/>
        <end position="714"/>
    </location>
</feature>
<proteinExistence type="predicted"/>
<keyword evidence="2" id="KW-0812">Transmembrane</keyword>
<reference evidence="3 4" key="1">
    <citation type="submission" date="2016-08" db="EMBL/GenBank/DDBJ databases">
        <title>A Parts List for Fungal Cellulosomes Revealed by Comparative Genomics.</title>
        <authorList>
            <consortium name="DOE Joint Genome Institute"/>
            <person name="Haitjema C.H."/>
            <person name="Gilmore S.P."/>
            <person name="Henske J.K."/>
            <person name="Solomon K.V."/>
            <person name="De Groot R."/>
            <person name="Kuo A."/>
            <person name="Mondo S.J."/>
            <person name="Salamov A.A."/>
            <person name="Labutti K."/>
            <person name="Zhao Z."/>
            <person name="Chiniquy J."/>
            <person name="Barry K."/>
            <person name="Brewer H.M."/>
            <person name="Purvine S.O."/>
            <person name="Wright A.T."/>
            <person name="Boxma B."/>
            <person name="Van Alen T."/>
            <person name="Hackstein J.H."/>
            <person name="Baker S.E."/>
            <person name="Grigoriev I.V."/>
            <person name="O'Malley M.A."/>
        </authorList>
    </citation>
    <scope>NUCLEOTIDE SEQUENCE [LARGE SCALE GENOMIC DNA]</scope>
    <source>
        <strain evidence="3 4">G1</strain>
    </source>
</reference>
<feature type="transmembrane region" description="Helical" evidence="2">
    <location>
        <begin position="304"/>
        <end position="323"/>
    </location>
</feature>
<gene>
    <name evidence="3" type="ORF">LY90DRAFT_70311</name>
</gene>
<feature type="transmembrane region" description="Helical" evidence="2">
    <location>
        <begin position="241"/>
        <end position="263"/>
    </location>
</feature>
<protein>
    <submittedName>
        <fullName evidence="3">Uncharacterized protein</fullName>
    </submittedName>
</protein>
<feature type="transmembrane region" description="Helical" evidence="2">
    <location>
        <begin position="880"/>
        <end position="901"/>
    </location>
</feature>
<dbReference type="EMBL" id="MCOG01000016">
    <property type="protein sequence ID" value="ORY78701.1"/>
    <property type="molecule type" value="Genomic_DNA"/>
</dbReference>
<dbReference type="OrthoDB" id="2153511at2759"/>
<feature type="transmembrane region" description="Helical" evidence="2">
    <location>
        <begin position="83"/>
        <end position="106"/>
    </location>
</feature>
<feature type="transmembrane region" description="Helical" evidence="2">
    <location>
        <begin position="964"/>
        <end position="984"/>
    </location>
</feature>
<feature type="transmembrane region" description="Helical" evidence="2">
    <location>
        <begin position="215"/>
        <end position="234"/>
    </location>
</feature>
<keyword evidence="2" id="KW-0472">Membrane</keyword>
<accession>A0A1Y2F4A4</accession>